<dbReference type="Gene3D" id="3.30.565.10">
    <property type="entry name" value="Histidine kinase-like ATPase, C-terminal domain"/>
    <property type="match status" value="1"/>
</dbReference>
<comment type="caution">
    <text evidence="9">The sequence shown here is derived from an EMBL/GenBank/DDBJ whole genome shotgun (WGS) entry which is preliminary data.</text>
</comment>
<dbReference type="CDD" id="cd00156">
    <property type="entry name" value="REC"/>
    <property type="match status" value="1"/>
</dbReference>
<feature type="domain" description="Response regulatory" evidence="7">
    <location>
        <begin position="529"/>
        <end position="645"/>
    </location>
</feature>
<evidence type="ECO:0000256" key="5">
    <source>
        <dbReference type="SAM" id="Coils"/>
    </source>
</evidence>
<dbReference type="Pfam" id="PF02518">
    <property type="entry name" value="HATPase_c"/>
    <property type="match status" value="1"/>
</dbReference>
<dbReference type="SUPFAM" id="SSF47384">
    <property type="entry name" value="Homodimeric domain of signal transducing histidine kinase"/>
    <property type="match status" value="1"/>
</dbReference>
<dbReference type="EMBL" id="JAIOIV010000078">
    <property type="protein sequence ID" value="MBZ0156560.1"/>
    <property type="molecule type" value="Genomic_DNA"/>
</dbReference>
<dbReference type="Pfam" id="PF13426">
    <property type="entry name" value="PAS_9"/>
    <property type="match status" value="1"/>
</dbReference>
<dbReference type="Pfam" id="PF00512">
    <property type="entry name" value="HisKA"/>
    <property type="match status" value="1"/>
</dbReference>
<evidence type="ECO:0000256" key="4">
    <source>
        <dbReference type="PROSITE-ProRule" id="PRU00169"/>
    </source>
</evidence>
<dbReference type="Proteomes" id="UP000705867">
    <property type="component" value="Unassembled WGS sequence"/>
</dbReference>
<evidence type="ECO:0000259" key="8">
    <source>
        <dbReference type="PROSITE" id="PS50113"/>
    </source>
</evidence>
<dbReference type="InterPro" id="IPR005467">
    <property type="entry name" value="His_kinase_dom"/>
</dbReference>
<dbReference type="InterPro" id="IPR013656">
    <property type="entry name" value="PAS_4"/>
</dbReference>
<comment type="catalytic activity">
    <reaction evidence="1">
        <text>ATP + protein L-histidine = ADP + protein N-phospho-L-histidine.</text>
        <dbReference type="EC" id="2.7.13.3"/>
    </reaction>
</comment>
<reference evidence="9" key="1">
    <citation type="journal article" date="2021" name="bioRxiv">
        <title>Unraveling nitrogen, sulfur and carbon metabolic pathways and microbial community transcriptional responses to substrate deprivation and toxicity stresses in a bioreactor mimicking anoxic brackish coastal sediment conditions.</title>
        <authorList>
            <person name="Martins P.D."/>
            <person name="Echeveste M.J."/>
            <person name="Arshad A."/>
            <person name="Kurth J."/>
            <person name="Ouboter H."/>
            <person name="Jetten M.S.M."/>
            <person name="Welte C.U."/>
        </authorList>
    </citation>
    <scope>NUCLEOTIDE SEQUENCE</scope>
    <source>
        <strain evidence="9">MAG_39</strain>
    </source>
</reference>
<feature type="domain" description="Histidine kinase" evidence="6">
    <location>
        <begin position="286"/>
        <end position="509"/>
    </location>
</feature>
<dbReference type="CDD" id="cd00082">
    <property type="entry name" value="HisKA"/>
    <property type="match status" value="1"/>
</dbReference>
<dbReference type="SUPFAM" id="SSF55785">
    <property type="entry name" value="PYP-like sensor domain (PAS domain)"/>
    <property type="match status" value="2"/>
</dbReference>
<dbReference type="AlphaFoldDB" id="A0A953JCG7"/>
<dbReference type="InterPro" id="IPR036890">
    <property type="entry name" value="HATPase_C_sf"/>
</dbReference>
<dbReference type="SMART" id="SM00448">
    <property type="entry name" value="REC"/>
    <property type="match status" value="1"/>
</dbReference>
<name>A0A953JCG7_9BACT</name>
<organism evidence="9 10">
    <name type="scientific">Candidatus Nitrobium versatile</name>
    <dbReference type="NCBI Taxonomy" id="2884831"/>
    <lineage>
        <taxon>Bacteria</taxon>
        <taxon>Pseudomonadati</taxon>
        <taxon>Nitrospirota</taxon>
        <taxon>Nitrospiria</taxon>
        <taxon>Nitrospirales</taxon>
        <taxon>Nitrospiraceae</taxon>
        <taxon>Candidatus Nitrobium</taxon>
    </lineage>
</organism>
<dbReference type="InterPro" id="IPR003594">
    <property type="entry name" value="HATPase_dom"/>
</dbReference>
<dbReference type="Gene3D" id="3.30.450.20">
    <property type="entry name" value="PAS domain"/>
    <property type="match status" value="2"/>
</dbReference>
<gene>
    <name evidence="9" type="ORF">K8I29_10190</name>
</gene>
<dbReference type="SUPFAM" id="SSF55874">
    <property type="entry name" value="ATPase domain of HSP90 chaperone/DNA topoisomerase II/histidine kinase"/>
    <property type="match status" value="1"/>
</dbReference>
<sequence>MRDDATTKEQLIAEVRELRERIAAMEASGAELMESHIRYKAIVDAFDGLVYLCSPRYEIEFANKRLIERSGFDPTGEKCFRVLHNRESVCPWCVTEKVLKGETIQWEILSPLDNRWYHIVNTPLRHSDGSVSKLALIRDITERRQTEEAVVRGRNKLETLLTAIGEGITVQDTEFRILYQNAAHKEKQGDHAGEYCYRAYQHRDTICEGCLLVKTFGDGKVHRRETSAFSEQGILYLEVSATPLRDAEGNIVAGIEVVRDITDRKKLEALLTHSQKMEAVGQLAGGIAHDFNNILTAIIGYGNLMQIRMKDNDPLFPYLREVLSAADRATHLTQGLLAFSRRQPMDMRPVSINAVIAGIRRLLERIIGEDIELKIFLSYDELVTVADSSQIEQVLMNLSANARDAMPGGGELAIRTKSVRLDEESAGTLGLAAAGAYACITVTDTGSGIDEHTQAQIFQPFFTTKEEGKGTGLGLSIAYGIIKQHKGHISVKSMPGEGTSFTLYLPCSRISPEESEPALRHSAMAGTGTILLAEDDTNVRRLTRSILEEFGYRVIEAVDGEDALHVFRENRDAVQLLLLDAVMPKKDGKEVYEEIRKNSPGIRVLFTSGYPLETLQKRGFAEKEFPFLPKPASPGELLKKVKEVLEK</sequence>
<keyword evidence="5" id="KW-0175">Coiled coil</keyword>
<dbReference type="EC" id="2.7.13.3" evidence="2"/>
<feature type="modified residue" description="4-aspartylphosphate" evidence="4">
    <location>
        <position position="580"/>
    </location>
</feature>
<dbReference type="NCBIfam" id="TIGR00229">
    <property type="entry name" value="sensory_box"/>
    <property type="match status" value="1"/>
</dbReference>
<dbReference type="Gene3D" id="1.10.287.130">
    <property type="match status" value="1"/>
</dbReference>
<evidence type="ECO:0000259" key="6">
    <source>
        <dbReference type="PROSITE" id="PS50109"/>
    </source>
</evidence>
<evidence type="ECO:0000256" key="1">
    <source>
        <dbReference type="ARBA" id="ARBA00000085"/>
    </source>
</evidence>
<dbReference type="InterPro" id="IPR003661">
    <property type="entry name" value="HisK_dim/P_dom"/>
</dbReference>
<accession>A0A953JCG7</accession>
<dbReference type="InterPro" id="IPR035965">
    <property type="entry name" value="PAS-like_dom_sf"/>
</dbReference>
<protein>
    <recommendedName>
        <fullName evidence="2">histidine kinase</fullName>
        <ecNumber evidence="2">2.7.13.3</ecNumber>
    </recommendedName>
</protein>
<dbReference type="Pfam" id="PF08448">
    <property type="entry name" value="PAS_4"/>
    <property type="match status" value="1"/>
</dbReference>
<dbReference type="Gene3D" id="3.40.50.2300">
    <property type="match status" value="1"/>
</dbReference>
<dbReference type="PROSITE" id="PS50110">
    <property type="entry name" value="RESPONSE_REGULATORY"/>
    <property type="match status" value="1"/>
</dbReference>
<dbReference type="GO" id="GO:0000155">
    <property type="term" value="F:phosphorelay sensor kinase activity"/>
    <property type="evidence" value="ECO:0007669"/>
    <property type="project" value="InterPro"/>
</dbReference>
<evidence type="ECO:0000313" key="9">
    <source>
        <dbReference type="EMBL" id="MBZ0156560.1"/>
    </source>
</evidence>
<reference evidence="9" key="2">
    <citation type="submission" date="2021-08" db="EMBL/GenBank/DDBJ databases">
        <authorList>
            <person name="Dalcin Martins P."/>
        </authorList>
    </citation>
    <scope>NUCLEOTIDE SEQUENCE</scope>
    <source>
        <strain evidence="9">MAG_39</strain>
    </source>
</reference>
<dbReference type="PROSITE" id="PS50113">
    <property type="entry name" value="PAC"/>
    <property type="match status" value="2"/>
</dbReference>
<dbReference type="SMART" id="SM00387">
    <property type="entry name" value="HATPase_c"/>
    <property type="match status" value="1"/>
</dbReference>
<feature type="domain" description="PAC" evidence="8">
    <location>
        <begin position="102"/>
        <end position="152"/>
    </location>
</feature>
<dbReference type="InterPro" id="IPR004358">
    <property type="entry name" value="Sig_transdc_His_kin-like_C"/>
</dbReference>
<dbReference type="InterPro" id="IPR011006">
    <property type="entry name" value="CheY-like_superfamily"/>
</dbReference>
<dbReference type="InterPro" id="IPR000700">
    <property type="entry name" value="PAS-assoc_C"/>
</dbReference>
<dbReference type="PANTHER" id="PTHR43065:SF42">
    <property type="entry name" value="TWO-COMPONENT SENSOR PPRA"/>
    <property type="match status" value="1"/>
</dbReference>
<dbReference type="PROSITE" id="PS50109">
    <property type="entry name" value="HIS_KIN"/>
    <property type="match status" value="1"/>
</dbReference>
<evidence type="ECO:0000256" key="3">
    <source>
        <dbReference type="ARBA" id="ARBA00022553"/>
    </source>
</evidence>
<feature type="domain" description="PAC" evidence="8">
    <location>
        <begin position="219"/>
        <end position="273"/>
    </location>
</feature>
<dbReference type="PRINTS" id="PR00344">
    <property type="entry name" value="BCTRLSENSOR"/>
</dbReference>
<dbReference type="PANTHER" id="PTHR43065">
    <property type="entry name" value="SENSOR HISTIDINE KINASE"/>
    <property type="match status" value="1"/>
</dbReference>
<dbReference type="InterPro" id="IPR036097">
    <property type="entry name" value="HisK_dim/P_sf"/>
</dbReference>
<proteinExistence type="predicted"/>
<evidence type="ECO:0000256" key="2">
    <source>
        <dbReference type="ARBA" id="ARBA00012438"/>
    </source>
</evidence>
<evidence type="ECO:0000259" key="7">
    <source>
        <dbReference type="PROSITE" id="PS50110"/>
    </source>
</evidence>
<keyword evidence="3 4" id="KW-0597">Phosphoprotein</keyword>
<dbReference type="SMART" id="SM00388">
    <property type="entry name" value="HisKA"/>
    <property type="match status" value="1"/>
</dbReference>
<evidence type="ECO:0000313" key="10">
    <source>
        <dbReference type="Proteomes" id="UP000705867"/>
    </source>
</evidence>
<feature type="coiled-coil region" evidence="5">
    <location>
        <begin position="1"/>
        <end position="35"/>
    </location>
</feature>
<dbReference type="InterPro" id="IPR000014">
    <property type="entry name" value="PAS"/>
</dbReference>
<dbReference type="InterPro" id="IPR001789">
    <property type="entry name" value="Sig_transdc_resp-reg_receiver"/>
</dbReference>
<dbReference type="SUPFAM" id="SSF52172">
    <property type="entry name" value="CheY-like"/>
    <property type="match status" value="1"/>
</dbReference>
<dbReference type="Pfam" id="PF00072">
    <property type="entry name" value="Response_reg"/>
    <property type="match status" value="1"/>
</dbReference>